<feature type="transmembrane region" description="Helical" evidence="1">
    <location>
        <begin position="47"/>
        <end position="66"/>
    </location>
</feature>
<evidence type="ECO:0000313" key="2">
    <source>
        <dbReference type="EMBL" id="THV27951.1"/>
    </source>
</evidence>
<gene>
    <name evidence="2" type="ORF">E9998_13250</name>
</gene>
<proteinExistence type="predicted"/>
<keyword evidence="1" id="KW-0812">Transmembrane</keyword>
<name>A0A4S8PDR8_9ACTN</name>
<evidence type="ECO:0000256" key="1">
    <source>
        <dbReference type="SAM" id="Phobius"/>
    </source>
</evidence>
<protein>
    <submittedName>
        <fullName evidence="2">Uncharacterized protein</fullName>
    </submittedName>
</protein>
<keyword evidence="1" id="KW-1133">Transmembrane helix</keyword>
<keyword evidence="1" id="KW-0472">Membrane</keyword>
<dbReference type="EMBL" id="STGX01000009">
    <property type="protein sequence ID" value="THV27951.1"/>
    <property type="molecule type" value="Genomic_DNA"/>
</dbReference>
<comment type="caution">
    <text evidence="2">The sequence shown here is derived from an EMBL/GenBank/DDBJ whole genome shotgun (WGS) entry which is preliminary data.</text>
</comment>
<evidence type="ECO:0000313" key="3">
    <source>
        <dbReference type="Proteomes" id="UP000305792"/>
    </source>
</evidence>
<sequence length="121" mass="12692">MHDPISTAPAVPPSTSTTPAVVRTAVPYAVGGLLALLAALGADLDPAAEALLTPAVAFVLGTLYYLGVRKLARRFPWVEPLLGVARPPVHTEAATRQVYDPDTGHLVNAYVITNAPERPTT</sequence>
<accession>A0A4S8PDR8</accession>
<dbReference type="RefSeq" id="WP_136530184.1">
    <property type="nucleotide sequence ID" value="NZ_STGX01000009.1"/>
</dbReference>
<reference evidence="2 3" key="1">
    <citation type="journal article" date="2018" name="Int. J. Syst. Evol. Microbiol.">
        <title>Glycomyces paridis sp. nov., isolated from the medicinal plant Paris polyphylla.</title>
        <authorList>
            <person name="Fang X.M."/>
            <person name="Bai J.L."/>
            <person name="Su J."/>
            <person name="Zhao L.L."/>
            <person name="Liu H.Y."/>
            <person name="Ma B.P."/>
            <person name="Zhang Y.Q."/>
            <person name="Yu L.Y."/>
        </authorList>
    </citation>
    <scope>NUCLEOTIDE SEQUENCE [LARGE SCALE GENOMIC DNA]</scope>
    <source>
        <strain evidence="2 3">CPCC 204357</strain>
    </source>
</reference>
<organism evidence="2 3">
    <name type="scientific">Glycomyces paridis</name>
    <dbReference type="NCBI Taxonomy" id="2126555"/>
    <lineage>
        <taxon>Bacteria</taxon>
        <taxon>Bacillati</taxon>
        <taxon>Actinomycetota</taxon>
        <taxon>Actinomycetes</taxon>
        <taxon>Glycomycetales</taxon>
        <taxon>Glycomycetaceae</taxon>
        <taxon>Glycomyces</taxon>
    </lineage>
</organism>
<keyword evidence="3" id="KW-1185">Reference proteome</keyword>
<feature type="transmembrane region" description="Helical" evidence="1">
    <location>
        <begin position="20"/>
        <end position="41"/>
    </location>
</feature>
<dbReference type="AlphaFoldDB" id="A0A4S8PDR8"/>
<dbReference type="Proteomes" id="UP000305792">
    <property type="component" value="Unassembled WGS sequence"/>
</dbReference>